<keyword evidence="4" id="KW-1185">Reference proteome</keyword>
<feature type="region of interest" description="Disordered" evidence="1">
    <location>
        <begin position="941"/>
        <end position="1082"/>
    </location>
</feature>
<evidence type="ECO:0000256" key="2">
    <source>
        <dbReference type="SAM" id="SignalP"/>
    </source>
</evidence>
<reference evidence="3 4" key="1">
    <citation type="submission" date="2024-09" db="EMBL/GenBank/DDBJ databases">
        <authorList>
            <person name="Sun Q."/>
            <person name="Mori K."/>
        </authorList>
    </citation>
    <scope>NUCLEOTIDE SEQUENCE [LARGE SCALE GENOMIC DNA]</scope>
    <source>
        <strain evidence="3 4">JCM 15389</strain>
    </source>
</reference>
<feature type="compositionally biased region" description="Polar residues" evidence="1">
    <location>
        <begin position="944"/>
        <end position="959"/>
    </location>
</feature>
<evidence type="ECO:0008006" key="5">
    <source>
        <dbReference type="Google" id="ProtNLM"/>
    </source>
</evidence>
<feature type="compositionally biased region" description="Low complexity" evidence="1">
    <location>
        <begin position="1031"/>
        <end position="1047"/>
    </location>
</feature>
<feature type="compositionally biased region" description="Pro residues" evidence="1">
    <location>
        <begin position="1054"/>
        <end position="1068"/>
    </location>
</feature>
<feature type="region of interest" description="Disordered" evidence="1">
    <location>
        <begin position="821"/>
        <end position="842"/>
    </location>
</feature>
<protein>
    <recommendedName>
        <fullName evidence="5">Ig-like domain-containing protein</fullName>
    </recommendedName>
</protein>
<feature type="compositionally biased region" description="Polar residues" evidence="1">
    <location>
        <begin position="833"/>
        <end position="842"/>
    </location>
</feature>
<keyword evidence="2" id="KW-0732">Signal</keyword>
<feature type="compositionally biased region" description="Gly residues" evidence="1">
    <location>
        <begin position="1008"/>
        <end position="1030"/>
    </location>
</feature>
<organism evidence="3 4">
    <name type="scientific">Aciditerrimonas ferrireducens</name>
    <dbReference type="NCBI Taxonomy" id="667306"/>
    <lineage>
        <taxon>Bacteria</taxon>
        <taxon>Bacillati</taxon>
        <taxon>Actinomycetota</taxon>
        <taxon>Acidimicrobiia</taxon>
        <taxon>Acidimicrobiales</taxon>
        <taxon>Acidimicrobiaceae</taxon>
        <taxon>Aciditerrimonas</taxon>
    </lineage>
</organism>
<evidence type="ECO:0000313" key="4">
    <source>
        <dbReference type="Proteomes" id="UP001589788"/>
    </source>
</evidence>
<comment type="caution">
    <text evidence="3">The sequence shown here is derived from an EMBL/GenBank/DDBJ whole genome shotgun (WGS) entry which is preliminary data.</text>
</comment>
<dbReference type="Proteomes" id="UP001589788">
    <property type="component" value="Unassembled WGS sequence"/>
</dbReference>
<feature type="chain" id="PRO_5046479809" description="Ig-like domain-containing protein" evidence="2">
    <location>
        <begin position="32"/>
        <end position="1294"/>
    </location>
</feature>
<dbReference type="EMBL" id="JBHLYQ010000016">
    <property type="protein sequence ID" value="MFC0081112.1"/>
    <property type="molecule type" value="Genomic_DNA"/>
</dbReference>
<name>A0ABV6C0A7_9ACTN</name>
<evidence type="ECO:0000313" key="3">
    <source>
        <dbReference type="EMBL" id="MFC0081112.1"/>
    </source>
</evidence>
<feature type="compositionally biased region" description="Gly residues" evidence="1">
    <location>
        <begin position="989"/>
        <end position="1002"/>
    </location>
</feature>
<sequence>MSMSLVKRLFAAVVLVFGMVSGLLVATTATAAASGGTGVSSTVSFSGVGQVGPVSCVSPTACFVAALPSSGNPYPDLIGFDPSGGSQGEVAPLTIGTGLPTSLSCDEVSNSDVDCGYIQGGTVGYVNLELNLSTFSTSGVTSSSVPASGTYQSIDCPNADECIAVGQASGGSAAPPEALEFNIFNNPSSNYDTQTFTNLNSAFSGISCVSSSECFTTAQNYPASSLLLVTLSVSAQSASAQSSISVDSLLAPATVGCSDTTDCTLIQTQGTATGSGYDPNTDTYQMTPYTLSGTLQGLACTSADACVAETSSGSSGSSTMTATTLDLQQDTTQVGASTTLASGLSNDTGGVSCPSADQCVATYGTSAQLLQITTPVSTTTSTTVNPSTAIWSSSSSNTATATVTVSASSGTNAPTGTVEVEAGIVNANSSVTYTTLCPSITLTPNSSSASSEASCVFSMSQLASSSPTNDAFYTISAIYTPTSGSIFDSSEESSTQFTLEPADSSPYVGYSSTLGLSASDLSVDGASCASPSACVFVSTGTNVSGQTTQAAVVDPELPTGTQTEATGSLPGALAASNSNLWCFTASSGTITCVALTSTGEIEKFSISTSGAQATIGSATPLSLQSSSLSSTDALACLSSSSCVAAGQTSGGRAAMELFDPEDGSVSLQTTLGDTYSNALDVSCPASGLCAVTLAPTNSNNDDAVVAVTVGTSSLTVGTPVVISGFLVPEIACPTTASCVLWQADANATNQNTIAPYDPASNTVGSTVTISTISTVQDVACEPAPQASTANCLVAGSVNGASSGTYTINLYQYLASGDTLTESSTRPAVAPNASDETPTQASSTQVATSCLSQDVCVVGYNGDEVLDSSFVYPDSLTTSLKLSGPSSVTWSSTGTATITAAVSAPDGVSPDGAVDFQVAGAGGQICAMVPVSAGTAVCSVPDSDLSATNPSSTTTVTIDASFNPGDASPNELAKGSATVQVSPGATSPSGSGGSPGSGSGGSGSTPSGGSSGSGTPSGGGPSGASGSGGSSGNPSGSSGSGGSSSNPSGGNGGTPPAPATPPPSTPCPTTPTGQVLASIPAPGGGKWEVQANGTLVCSGGASTSYGGIGSLGLTGLTGPHPLAAPISDIAATSNGDGYWMVGQDGGVFTFGDAKYYGSTYSVGLTGLSGSHPLAAPIVALVPTANDQGYWLVGADGGVFPFGDAPGYGSVYDLGLTGLSGPHPLAAPIVALVPTPSGSGYWLLGRDGGVFTFGDATYVGSLPQYGISTRDAVNLVPTSSGYQIVLSTGAVVSFPD</sequence>
<dbReference type="RefSeq" id="WP_377788042.1">
    <property type="nucleotide sequence ID" value="NZ_JBHLYQ010000016.1"/>
</dbReference>
<feature type="signal peptide" evidence="2">
    <location>
        <begin position="1"/>
        <end position="31"/>
    </location>
</feature>
<gene>
    <name evidence="3" type="ORF">ACFFRE_02920</name>
</gene>
<evidence type="ECO:0000256" key="1">
    <source>
        <dbReference type="SAM" id="MobiDB-lite"/>
    </source>
</evidence>
<proteinExistence type="predicted"/>
<accession>A0ABV6C0A7</accession>